<proteinExistence type="predicted"/>
<dbReference type="AlphaFoldDB" id="A0AAN7AFZ6"/>
<dbReference type="Proteomes" id="UP001302126">
    <property type="component" value="Unassembled WGS sequence"/>
</dbReference>
<dbReference type="Gene3D" id="3.40.50.300">
    <property type="entry name" value="P-loop containing nucleotide triphosphate hydrolases"/>
    <property type="match status" value="1"/>
</dbReference>
<accession>A0AAN7AFZ6</accession>
<protein>
    <recommendedName>
        <fullName evidence="2">Nephrocystin 3-like N-terminal domain-containing protein</fullName>
    </recommendedName>
</protein>
<dbReference type="PANTHER" id="PTHR10039:SF5">
    <property type="entry name" value="NACHT DOMAIN-CONTAINING PROTEIN"/>
    <property type="match status" value="1"/>
</dbReference>
<name>A0AAN7AFZ6_9PEZI</name>
<keyword evidence="4" id="KW-1185">Reference proteome</keyword>
<dbReference type="EMBL" id="MU864490">
    <property type="protein sequence ID" value="KAK4184405.1"/>
    <property type="molecule type" value="Genomic_DNA"/>
</dbReference>
<keyword evidence="1" id="KW-0677">Repeat</keyword>
<organism evidence="3 4">
    <name type="scientific">Podospora australis</name>
    <dbReference type="NCBI Taxonomy" id="1536484"/>
    <lineage>
        <taxon>Eukaryota</taxon>
        <taxon>Fungi</taxon>
        <taxon>Dikarya</taxon>
        <taxon>Ascomycota</taxon>
        <taxon>Pezizomycotina</taxon>
        <taxon>Sordariomycetes</taxon>
        <taxon>Sordariomycetidae</taxon>
        <taxon>Sordariales</taxon>
        <taxon>Podosporaceae</taxon>
        <taxon>Podospora</taxon>
    </lineage>
</organism>
<feature type="domain" description="Nephrocystin 3-like N-terminal" evidence="2">
    <location>
        <begin position="114"/>
        <end position="285"/>
    </location>
</feature>
<dbReference type="PANTHER" id="PTHR10039">
    <property type="entry name" value="AMELOGENIN"/>
    <property type="match status" value="1"/>
</dbReference>
<dbReference type="InterPro" id="IPR056884">
    <property type="entry name" value="NPHP3-like_N"/>
</dbReference>
<dbReference type="Pfam" id="PF24883">
    <property type="entry name" value="NPHP3_N"/>
    <property type="match status" value="1"/>
</dbReference>
<reference evidence="3" key="1">
    <citation type="journal article" date="2023" name="Mol. Phylogenet. Evol.">
        <title>Genome-scale phylogeny and comparative genomics of the fungal order Sordariales.</title>
        <authorList>
            <person name="Hensen N."/>
            <person name="Bonometti L."/>
            <person name="Westerberg I."/>
            <person name="Brannstrom I.O."/>
            <person name="Guillou S."/>
            <person name="Cros-Aarteil S."/>
            <person name="Calhoun S."/>
            <person name="Haridas S."/>
            <person name="Kuo A."/>
            <person name="Mondo S."/>
            <person name="Pangilinan J."/>
            <person name="Riley R."/>
            <person name="LaButti K."/>
            <person name="Andreopoulos B."/>
            <person name="Lipzen A."/>
            <person name="Chen C."/>
            <person name="Yan M."/>
            <person name="Daum C."/>
            <person name="Ng V."/>
            <person name="Clum A."/>
            <person name="Steindorff A."/>
            <person name="Ohm R.A."/>
            <person name="Martin F."/>
            <person name="Silar P."/>
            <person name="Natvig D.O."/>
            <person name="Lalanne C."/>
            <person name="Gautier V."/>
            <person name="Ament-Velasquez S.L."/>
            <person name="Kruys A."/>
            <person name="Hutchinson M.I."/>
            <person name="Powell A.J."/>
            <person name="Barry K."/>
            <person name="Miller A.N."/>
            <person name="Grigoriev I.V."/>
            <person name="Debuchy R."/>
            <person name="Gladieux P."/>
            <person name="Hiltunen Thoren M."/>
            <person name="Johannesson H."/>
        </authorList>
    </citation>
    <scope>NUCLEOTIDE SEQUENCE</scope>
    <source>
        <strain evidence="3">PSN309</strain>
    </source>
</reference>
<evidence type="ECO:0000313" key="3">
    <source>
        <dbReference type="EMBL" id="KAK4184405.1"/>
    </source>
</evidence>
<dbReference type="InterPro" id="IPR027417">
    <property type="entry name" value="P-loop_NTPase"/>
</dbReference>
<dbReference type="SUPFAM" id="SSF52540">
    <property type="entry name" value="P-loop containing nucleoside triphosphate hydrolases"/>
    <property type="match status" value="1"/>
</dbReference>
<evidence type="ECO:0000259" key="2">
    <source>
        <dbReference type="Pfam" id="PF24883"/>
    </source>
</evidence>
<reference evidence="3" key="2">
    <citation type="submission" date="2023-05" db="EMBL/GenBank/DDBJ databases">
        <authorList>
            <consortium name="Lawrence Berkeley National Laboratory"/>
            <person name="Steindorff A."/>
            <person name="Hensen N."/>
            <person name="Bonometti L."/>
            <person name="Westerberg I."/>
            <person name="Brannstrom I.O."/>
            <person name="Guillou S."/>
            <person name="Cros-Aarteil S."/>
            <person name="Calhoun S."/>
            <person name="Haridas S."/>
            <person name="Kuo A."/>
            <person name="Mondo S."/>
            <person name="Pangilinan J."/>
            <person name="Riley R."/>
            <person name="Labutti K."/>
            <person name="Andreopoulos B."/>
            <person name="Lipzen A."/>
            <person name="Chen C."/>
            <person name="Yanf M."/>
            <person name="Daum C."/>
            <person name="Ng V."/>
            <person name="Clum A."/>
            <person name="Ohm R."/>
            <person name="Martin F."/>
            <person name="Silar P."/>
            <person name="Natvig D."/>
            <person name="Lalanne C."/>
            <person name="Gautier V."/>
            <person name="Ament-Velasquez S.L."/>
            <person name="Kruys A."/>
            <person name="Hutchinson M.I."/>
            <person name="Powell A.J."/>
            <person name="Barry K."/>
            <person name="Miller A.N."/>
            <person name="Grigoriev I.V."/>
            <person name="Debuchy R."/>
            <person name="Gladieux P."/>
            <person name="Thoren M.H."/>
            <person name="Johannesson H."/>
        </authorList>
    </citation>
    <scope>NUCLEOTIDE SEQUENCE</scope>
    <source>
        <strain evidence="3">PSN309</strain>
    </source>
</reference>
<sequence length="529" mass="61080">MLHGLIDNLPPEFRNMNRRRSLETELAKAKIAEALWISIETDNQSGCQTSLGCNEQPFESDGHIRNRILRSLEFEDMEARENQIETPFPKTFQWLLDNGDVGNGSVQSSGRSPKRFKEWLESQDNETPFWITGKPASGKSTLLKFICKDPQVETHLQVWSGQSRLLLCSVYFWNPGSSEQKSQVGLLHSLLHQLVRQRPDLCRVAIPRRHFYFQLTGADAIDPPAWTLNELGDSISRFVSEIEEAGRLAIFVDGLDEYEGNVEELISFFTKLNYNPKVKICVSSRPVNKFRDEFCTYPSLRMEPFTKPDIEEYVRAQSQIIEKAEGVFLWVVLVVEKLIATAQENNDLRVIWEVFDTLPPGLERLYESMREHLHPAHRKSASIMYQLLFRWKKSFPRADANCSVSLSDFSFAMARFLPQIREIMDIGDAECLSVVYMLTGEYRNLSWCPELSGDGDRCDDAEDDLLVTIVDGWYKVGWELESTWQRELEALERQAKSTAEYGIEPWYPKTRQLMRDLLDSEKAKYAEQD</sequence>
<evidence type="ECO:0000256" key="1">
    <source>
        <dbReference type="ARBA" id="ARBA00022737"/>
    </source>
</evidence>
<gene>
    <name evidence="3" type="ORF">QBC35DRAFT_534999</name>
</gene>
<evidence type="ECO:0000313" key="4">
    <source>
        <dbReference type="Proteomes" id="UP001302126"/>
    </source>
</evidence>
<comment type="caution">
    <text evidence="3">The sequence shown here is derived from an EMBL/GenBank/DDBJ whole genome shotgun (WGS) entry which is preliminary data.</text>
</comment>